<accession>A0A5S9QVH6</accession>
<keyword evidence="2" id="KW-1185">Reference proteome</keyword>
<organism evidence="1 2">
    <name type="scientific">BD1-7 clade bacterium</name>
    <dbReference type="NCBI Taxonomy" id="2029982"/>
    <lineage>
        <taxon>Bacteria</taxon>
        <taxon>Pseudomonadati</taxon>
        <taxon>Pseudomonadota</taxon>
        <taxon>Gammaproteobacteria</taxon>
        <taxon>Cellvibrionales</taxon>
        <taxon>Spongiibacteraceae</taxon>
        <taxon>BD1-7 clade</taxon>
    </lineage>
</organism>
<gene>
    <name evidence="1" type="ORF">OPDIPICF_02890</name>
</gene>
<name>A0A5S9QVH6_9GAMM</name>
<dbReference type="Proteomes" id="UP000441399">
    <property type="component" value="Unassembled WGS sequence"/>
</dbReference>
<protein>
    <submittedName>
        <fullName evidence="1">Uncharacterized protein</fullName>
    </submittedName>
</protein>
<dbReference type="PROSITE" id="PS51257">
    <property type="entry name" value="PROKAR_LIPOPROTEIN"/>
    <property type="match status" value="1"/>
</dbReference>
<dbReference type="OrthoDB" id="9875817at2"/>
<proteinExistence type="predicted"/>
<dbReference type="EMBL" id="CACSIO010000056">
    <property type="protein sequence ID" value="CAA0123843.1"/>
    <property type="molecule type" value="Genomic_DNA"/>
</dbReference>
<evidence type="ECO:0000313" key="2">
    <source>
        <dbReference type="Proteomes" id="UP000441399"/>
    </source>
</evidence>
<reference evidence="1 2" key="1">
    <citation type="submission" date="2019-11" db="EMBL/GenBank/DDBJ databases">
        <authorList>
            <person name="Holert J."/>
        </authorList>
    </citation>
    <scope>NUCLEOTIDE SEQUENCE [LARGE SCALE GENOMIC DNA]</scope>
    <source>
        <strain evidence="1">SB11_3</strain>
    </source>
</reference>
<evidence type="ECO:0000313" key="1">
    <source>
        <dbReference type="EMBL" id="CAA0123843.1"/>
    </source>
</evidence>
<sequence length="295" mass="32052">MPNIKMYSAAILATLTLVACSDDDKDKVERAFQDVNQDELKVSSDGLDGVWLYLGTESGSLTDDEGVFKNTTVEKQLVFVKTNGTTVIATTCEDRLYYTESGNKLVPYQPTLARSVEKVIVNEDEQSSSEDITIIDDNEIMATYSSSSTSDGEIETLSGSYRMVKIATDPDAAIASVTYSGIYQGDTESGSSTLTCLEEQSISISAKIDGKQESGKGQTLTVELANGFYINLVDFNTTIEGKGQEYTFDGSDLYLDEGKDGSDLLSFDTTATSAEISIDDEDNEFELDAEFTLNL</sequence>
<dbReference type="AlphaFoldDB" id="A0A5S9QVH6"/>